<evidence type="ECO:0000313" key="1">
    <source>
        <dbReference type="EMBL" id="POR33862.1"/>
    </source>
</evidence>
<comment type="caution">
    <text evidence="1">The sequence shown here is derived from an EMBL/GenBank/DDBJ whole genome shotgun (WGS) entry which is preliminary data.</text>
</comment>
<dbReference type="OrthoDB" id="1577640at2759"/>
<organism evidence="1 2">
    <name type="scientific">Tolypocladium paradoxum</name>
    <dbReference type="NCBI Taxonomy" id="94208"/>
    <lineage>
        <taxon>Eukaryota</taxon>
        <taxon>Fungi</taxon>
        <taxon>Dikarya</taxon>
        <taxon>Ascomycota</taxon>
        <taxon>Pezizomycotina</taxon>
        <taxon>Sordariomycetes</taxon>
        <taxon>Hypocreomycetidae</taxon>
        <taxon>Hypocreales</taxon>
        <taxon>Ophiocordycipitaceae</taxon>
        <taxon>Tolypocladium</taxon>
    </lineage>
</organism>
<sequence>MPPPPGLPDSIWRPGTTASPYKPPLPAFPTRLSQHAKPAEVQLPPLIAGALVAAFAKALADGLNNELLTHYYLGEQLVRVNIDRVLDRLLSAFTRELWDELSYLYQDEPGPEPARQVTLLFEGPIRQVVLVLNGPETARCILDKLGPGLSQRRATWSSGAGGIDLPLALQLMCSYWHREVPAQSPGGSPDEIARSLHAQIINGNASRNLIAEIRKVLLSPHYVQMHVMESAIWSMLLTRRPYPPPSDGFHVVQFKYDCQLFGPLDGIGDPQLVNIGSLPAITGTADECVYTAVSDYVNAQWPKCGPIVLRCLEEAVSGASPSCRHGEAMSGMSVWDGSDGDGPLCPGLRLIHIEVEEAAIRMSVSAWTHTMVEIFQQMCWTCAALSASPFPGALSECVVEVSKYTYLNDSVYVDCSLAHRPVPRGDGLSWLQQMQGAAIASGFPVQGLQTQAVSWFIDDI</sequence>
<proteinExistence type="predicted"/>
<dbReference type="Proteomes" id="UP000237481">
    <property type="component" value="Unassembled WGS sequence"/>
</dbReference>
<keyword evidence="2" id="KW-1185">Reference proteome</keyword>
<gene>
    <name evidence="1" type="ORF">TPAR_05938</name>
</gene>
<accession>A0A2S4KUJ1</accession>
<protein>
    <submittedName>
        <fullName evidence="1">Uncharacterized protein</fullName>
    </submittedName>
</protein>
<evidence type="ECO:0000313" key="2">
    <source>
        <dbReference type="Proteomes" id="UP000237481"/>
    </source>
</evidence>
<name>A0A2S4KUJ1_9HYPO</name>
<dbReference type="EMBL" id="PKSG01000623">
    <property type="protein sequence ID" value="POR33862.1"/>
    <property type="molecule type" value="Genomic_DNA"/>
</dbReference>
<dbReference type="AlphaFoldDB" id="A0A2S4KUJ1"/>
<reference evidence="1 2" key="1">
    <citation type="submission" date="2018-01" db="EMBL/GenBank/DDBJ databases">
        <title>Harnessing the power of phylogenomics to disentangle the directionality and signatures of interkingdom host jumping in the parasitic fungal genus Tolypocladium.</title>
        <authorList>
            <person name="Quandt C.A."/>
            <person name="Patterson W."/>
            <person name="Spatafora J.W."/>
        </authorList>
    </citation>
    <scope>NUCLEOTIDE SEQUENCE [LARGE SCALE GENOMIC DNA]</scope>
    <source>
        <strain evidence="1 2">NRBC 100945</strain>
    </source>
</reference>